<reference evidence="1 2" key="1">
    <citation type="submission" date="2024-04" db="EMBL/GenBank/DDBJ databases">
        <authorList>
            <person name="Fracassetti M."/>
        </authorList>
    </citation>
    <scope>NUCLEOTIDE SEQUENCE [LARGE SCALE GENOMIC DNA]</scope>
</reference>
<protein>
    <submittedName>
        <fullName evidence="1">Uncharacterized protein</fullName>
    </submittedName>
</protein>
<evidence type="ECO:0000313" key="2">
    <source>
        <dbReference type="Proteomes" id="UP001497516"/>
    </source>
</evidence>
<sequence length="117" mass="12989">MCECAKRRVSLKWLQVPYTAKTTQPCGFLGCPCELPGLSTRPQGVPYPASVACPCNLVPHGQVTRSCGFLDVPVWLPQLLAKRPIFVQSIPNSFPNLHSRTRTLKYHKQEQPSVKSA</sequence>
<keyword evidence="2" id="KW-1185">Reference proteome</keyword>
<name>A0AAV2F8G7_9ROSI</name>
<accession>A0AAV2F8G7</accession>
<dbReference type="EMBL" id="OZ034819">
    <property type="protein sequence ID" value="CAL1394299.1"/>
    <property type="molecule type" value="Genomic_DNA"/>
</dbReference>
<proteinExistence type="predicted"/>
<gene>
    <name evidence="1" type="ORF">LTRI10_LOCUS34813</name>
</gene>
<dbReference type="AlphaFoldDB" id="A0AAV2F8G7"/>
<evidence type="ECO:0000313" key="1">
    <source>
        <dbReference type="EMBL" id="CAL1394299.1"/>
    </source>
</evidence>
<organism evidence="1 2">
    <name type="scientific">Linum trigynum</name>
    <dbReference type="NCBI Taxonomy" id="586398"/>
    <lineage>
        <taxon>Eukaryota</taxon>
        <taxon>Viridiplantae</taxon>
        <taxon>Streptophyta</taxon>
        <taxon>Embryophyta</taxon>
        <taxon>Tracheophyta</taxon>
        <taxon>Spermatophyta</taxon>
        <taxon>Magnoliopsida</taxon>
        <taxon>eudicotyledons</taxon>
        <taxon>Gunneridae</taxon>
        <taxon>Pentapetalae</taxon>
        <taxon>rosids</taxon>
        <taxon>fabids</taxon>
        <taxon>Malpighiales</taxon>
        <taxon>Linaceae</taxon>
        <taxon>Linum</taxon>
    </lineage>
</organism>
<dbReference type="Proteomes" id="UP001497516">
    <property type="component" value="Chromosome 6"/>
</dbReference>